<dbReference type="Proteomes" id="UP000052023">
    <property type="component" value="Unassembled WGS sequence"/>
</dbReference>
<gene>
    <name evidence="1" type="ORF">CQ13_39550</name>
</gene>
<evidence type="ECO:0000313" key="2">
    <source>
        <dbReference type="Proteomes" id="UP000052023"/>
    </source>
</evidence>
<dbReference type="EMBL" id="LLYA01000089">
    <property type="protein sequence ID" value="KRR28530.1"/>
    <property type="molecule type" value="Genomic_DNA"/>
</dbReference>
<dbReference type="AlphaFoldDB" id="A0A0R3N838"/>
<reference evidence="1 2" key="1">
    <citation type="submission" date="2014-03" db="EMBL/GenBank/DDBJ databases">
        <title>Bradyrhizobium valentinum sp. nov., isolated from effective nodules of Lupinus mariae-josephae, a lupine endemic of basic-lime soils in Eastern Spain.</title>
        <authorList>
            <person name="Duran D."/>
            <person name="Rey L."/>
            <person name="Navarro A."/>
            <person name="Busquets A."/>
            <person name="Imperial J."/>
            <person name="Ruiz-Argueso T."/>
        </authorList>
    </citation>
    <scope>NUCLEOTIDE SEQUENCE [LARGE SCALE GENOMIC DNA]</scope>
    <source>
        <strain evidence="1 2">Ro19</strain>
    </source>
</reference>
<proteinExistence type="predicted"/>
<comment type="caution">
    <text evidence="1">The sequence shown here is derived from an EMBL/GenBank/DDBJ whole genome shotgun (WGS) entry which is preliminary data.</text>
</comment>
<organism evidence="1 2">
    <name type="scientific">Bradyrhizobium retamae</name>
    <dbReference type="NCBI Taxonomy" id="1300035"/>
    <lineage>
        <taxon>Bacteria</taxon>
        <taxon>Pseudomonadati</taxon>
        <taxon>Pseudomonadota</taxon>
        <taxon>Alphaproteobacteria</taxon>
        <taxon>Hyphomicrobiales</taxon>
        <taxon>Nitrobacteraceae</taxon>
        <taxon>Bradyrhizobium</taxon>
    </lineage>
</organism>
<sequence length="84" mass="9039">MWPDRALDGFGVELDATVAQEALESGAPGCGIPDRLSELGFAGQARQFLLPQIEERFDDGGRLFLACFHPSCGILATDVGFDRP</sequence>
<name>A0A0R3N838_9BRAD</name>
<protein>
    <submittedName>
        <fullName evidence="1">Uncharacterized protein</fullName>
    </submittedName>
</protein>
<keyword evidence="2" id="KW-1185">Reference proteome</keyword>
<accession>A0A0R3N838</accession>
<evidence type="ECO:0000313" key="1">
    <source>
        <dbReference type="EMBL" id="KRR28530.1"/>
    </source>
</evidence>